<keyword evidence="1" id="KW-1133">Transmembrane helix</keyword>
<feature type="transmembrane region" description="Helical" evidence="1">
    <location>
        <begin position="28"/>
        <end position="51"/>
    </location>
</feature>
<dbReference type="AlphaFoldDB" id="A0A136WHJ7"/>
<dbReference type="SMART" id="SM00014">
    <property type="entry name" value="acidPPc"/>
    <property type="match status" value="1"/>
</dbReference>
<dbReference type="EMBL" id="LRVM01000001">
    <property type="protein sequence ID" value="KXL53924.1"/>
    <property type="molecule type" value="Genomic_DNA"/>
</dbReference>
<reference evidence="3 4" key="1">
    <citation type="submission" date="2016-01" db="EMBL/GenBank/DDBJ databases">
        <title>Genome sequence of Clostridium neopropionicum X4, DSM-3847.</title>
        <authorList>
            <person name="Poehlein A."/>
            <person name="Beck M.H."/>
            <person name="Bengelsdorf F.R."/>
            <person name="Daniel R."/>
            <person name="Duerre P."/>
        </authorList>
    </citation>
    <scope>NUCLEOTIDE SEQUENCE [LARGE SCALE GENOMIC DNA]</scope>
    <source>
        <strain evidence="3 4">DSM-3847</strain>
    </source>
</reference>
<evidence type="ECO:0000313" key="3">
    <source>
        <dbReference type="EMBL" id="KXL53924.1"/>
    </source>
</evidence>
<keyword evidence="1" id="KW-0472">Membrane</keyword>
<feature type="transmembrane region" description="Helical" evidence="1">
    <location>
        <begin position="130"/>
        <end position="149"/>
    </location>
</feature>
<dbReference type="RefSeq" id="WP_066083268.1">
    <property type="nucleotide sequence ID" value="NZ_LRVM01000001.1"/>
</dbReference>
<dbReference type="EC" id="3.6.1.27" evidence="3"/>
<feature type="transmembrane region" description="Helical" evidence="1">
    <location>
        <begin position="155"/>
        <end position="173"/>
    </location>
</feature>
<protein>
    <submittedName>
        <fullName evidence="3">Undecaprenyl-diphosphatase BcrC</fullName>
        <ecNumber evidence="3">3.6.1.27</ecNumber>
    </submittedName>
</protein>
<keyword evidence="1" id="KW-0812">Transmembrane</keyword>
<keyword evidence="4" id="KW-1185">Reference proteome</keyword>
<dbReference type="Proteomes" id="UP000070539">
    <property type="component" value="Unassembled WGS sequence"/>
</dbReference>
<dbReference type="InterPro" id="IPR036938">
    <property type="entry name" value="PAP2/HPO_sf"/>
</dbReference>
<feature type="transmembrane region" description="Helical" evidence="1">
    <location>
        <begin position="63"/>
        <end position="85"/>
    </location>
</feature>
<dbReference type="Pfam" id="PF01569">
    <property type="entry name" value="PAP2"/>
    <property type="match status" value="1"/>
</dbReference>
<accession>A0A136WHJ7</accession>
<dbReference type="Gene3D" id="1.20.144.10">
    <property type="entry name" value="Phosphatidic acid phosphatase type 2/haloperoxidase"/>
    <property type="match status" value="2"/>
</dbReference>
<comment type="caution">
    <text evidence="3">The sequence shown here is derived from an EMBL/GenBank/DDBJ whole genome shotgun (WGS) entry which is preliminary data.</text>
</comment>
<dbReference type="OrthoDB" id="9789113at2"/>
<gene>
    <name evidence="3" type="primary">bcrC</name>
    <name evidence="3" type="ORF">CLNEO_00160</name>
</gene>
<dbReference type="GO" id="GO:0050380">
    <property type="term" value="F:undecaprenyl-diphosphatase activity"/>
    <property type="evidence" value="ECO:0007669"/>
    <property type="project" value="UniProtKB-EC"/>
</dbReference>
<dbReference type="PANTHER" id="PTHR14969:SF13">
    <property type="entry name" value="AT30094P"/>
    <property type="match status" value="1"/>
</dbReference>
<proteinExistence type="predicted"/>
<dbReference type="PANTHER" id="PTHR14969">
    <property type="entry name" value="SPHINGOSINE-1-PHOSPHATE PHOSPHOHYDROLASE"/>
    <property type="match status" value="1"/>
</dbReference>
<evidence type="ECO:0000313" key="4">
    <source>
        <dbReference type="Proteomes" id="UP000070539"/>
    </source>
</evidence>
<sequence length="185" mass="20548">MEWIQTVDIMILTGLRNVFSTPCLDKPMILISSLGNNGFLWIALAILFFFVGNRKNPWRTWGILLVLCLGANALVCNVLLKPMVARVRPYDLLGLDILVSPLSDFSFPSGHTSASFAAAAAIYSMNKKWGWVAFLFAVLMGFSRIYLGLHYPSDVFGGAVLGWVVAKNVICVFERCVLKNKSRIL</sequence>
<evidence type="ECO:0000259" key="2">
    <source>
        <dbReference type="SMART" id="SM00014"/>
    </source>
</evidence>
<dbReference type="STRING" id="36847.CLNEO_00160"/>
<dbReference type="InterPro" id="IPR000326">
    <property type="entry name" value="PAP2/HPO"/>
</dbReference>
<organism evidence="3 4">
    <name type="scientific">Anaerotignum neopropionicum</name>
    <dbReference type="NCBI Taxonomy" id="36847"/>
    <lineage>
        <taxon>Bacteria</taxon>
        <taxon>Bacillati</taxon>
        <taxon>Bacillota</taxon>
        <taxon>Clostridia</taxon>
        <taxon>Lachnospirales</taxon>
        <taxon>Anaerotignaceae</taxon>
        <taxon>Anaerotignum</taxon>
    </lineage>
</organism>
<evidence type="ECO:0000256" key="1">
    <source>
        <dbReference type="SAM" id="Phobius"/>
    </source>
</evidence>
<name>A0A136WHJ7_9FIRM</name>
<feature type="domain" description="Phosphatidic acid phosphatase type 2/haloperoxidase" evidence="2">
    <location>
        <begin position="61"/>
        <end position="170"/>
    </location>
</feature>
<keyword evidence="3" id="KW-0378">Hydrolase</keyword>
<dbReference type="SUPFAM" id="SSF48317">
    <property type="entry name" value="Acid phosphatase/Vanadium-dependent haloperoxidase"/>
    <property type="match status" value="1"/>
</dbReference>